<organism evidence="2 3">
    <name type="scientific">Planktomarina temperata RCA23</name>
    <dbReference type="NCBI Taxonomy" id="666509"/>
    <lineage>
        <taxon>Bacteria</taxon>
        <taxon>Pseudomonadati</taxon>
        <taxon>Pseudomonadota</taxon>
        <taxon>Alphaproteobacteria</taxon>
        <taxon>Rhodobacterales</taxon>
        <taxon>Paracoccaceae</taxon>
        <taxon>Planktomarina</taxon>
    </lineage>
</organism>
<protein>
    <recommendedName>
        <fullName evidence="1">Schlafen AlbA-2 domain-containing protein</fullName>
    </recommendedName>
</protein>
<reference evidence="2 3" key="1">
    <citation type="journal article" date="2014" name="ISME J.">
        <title>Adaptation of an abundant Roseobacter RCA organism to pelagic systems revealed by genomic and transcriptomic analyses.</title>
        <authorList>
            <person name="Voget S."/>
            <person name="Wemheuer B."/>
            <person name="Brinkhoff T."/>
            <person name="Vollmers J."/>
            <person name="Dietrich S."/>
            <person name="Giebel H.A."/>
            <person name="Beardsley C."/>
            <person name="Sardemann C."/>
            <person name="Bakenhus I."/>
            <person name="Billerbeck S."/>
            <person name="Daniel R."/>
            <person name="Simon M."/>
        </authorList>
    </citation>
    <scope>NUCLEOTIDE SEQUENCE [LARGE SCALE GENOMIC DNA]</scope>
    <source>
        <strain evidence="2 3">RCA23</strain>
    </source>
</reference>
<sequence length="336" mass="38479">MELNWMLSMSNVVNLAPFNDVLPLCPFCGQRPLGFACDHLEAFIEFEDPEEGESRVVYLSPNLQSVLKKIIGAEFKFSIDRDGQPGRDLDHEYYFNVSGELEDSKHLAELSSSIEGALTFQQRMTNKLTRSITFAINAEQYERLKIKNDEIKSFQYVTQGRATNAYQKLCRPLGNGRYCLDLEESETIEFKQSFSKDVRTGQISKELRRAAIKEVCGFLNTNSGDLIIGVRDQDKEIVGIKSDDFKDRDKYSLLIMNQINELCGTTAASLVEIHFVEIVDKTICIVKCKKSNQPIYCKYNGNEPVPFVRYGSSTKQPGYQEWAKFQNEYFGKRFNF</sequence>
<proteinExistence type="predicted"/>
<evidence type="ECO:0000259" key="1">
    <source>
        <dbReference type="Pfam" id="PF04326"/>
    </source>
</evidence>
<evidence type="ECO:0000313" key="2">
    <source>
        <dbReference type="EMBL" id="AII86779.1"/>
    </source>
</evidence>
<dbReference type="EMBL" id="CP003984">
    <property type="protein sequence ID" value="AII86779.1"/>
    <property type="molecule type" value="Genomic_DNA"/>
</dbReference>
<dbReference type="Pfam" id="PF04326">
    <property type="entry name" value="SLFN_AlbA_2"/>
    <property type="match status" value="1"/>
</dbReference>
<dbReference type="Proteomes" id="UP000028680">
    <property type="component" value="Chromosome"/>
</dbReference>
<keyword evidence="3" id="KW-1185">Reference proteome</keyword>
<evidence type="ECO:0000313" key="3">
    <source>
        <dbReference type="Proteomes" id="UP000028680"/>
    </source>
</evidence>
<dbReference type="PANTHER" id="PTHR30595:SF6">
    <property type="entry name" value="SCHLAFEN ALBA-2 DOMAIN-CONTAINING PROTEIN"/>
    <property type="match status" value="1"/>
</dbReference>
<accession>A0AAN0RII7</accession>
<dbReference type="Gene3D" id="3.30.950.30">
    <property type="entry name" value="Schlafen, AAA domain"/>
    <property type="match status" value="1"/>
</dbReference>
<feature type="domain" description="Schlafen AlbA-2" evidence="1">
    <location>
        <begin position="184"/>
        <end position="316"/>
    </location>
</feature>
<gene>
    <name evidence="2" type="ORF">RCA23_c12320</name>
</gene>
<dbReference type="InterPro" id="IPR038461">
    <property type="entry name" value="Schlafen_AlbA_2_dom_sf"/>
</dbReference>
<dbReference type="InterPro" id="IPR007421">
    <property type="entry name" value="Schlafen_AlbA_2_dom"/>
</dbReference>
<name>A0AAN0RII7_9RHOB</name>
<dbReference type="KEGG" id="ptp:RCA23_c12320"/>
<dbReference type="PANTHER" id="PTHR30595">
    <property type="entry name" value="GLPR-RELATED TRANSCRIPTIONAL REPRESSOR"/>
    <property type="match status" value="1"/>
</dbReference>
<dbReference type="AlphaFoldDB" id="A0AAN0RII7"/>